<dbReference type="Proteomes" id="UP000265431">
    <property type="component" value="Unassembled WGS sequence"/>
</dbReference>
<evidence type="ECO:0000313" key="3">
    <source>
        <dbReference type="Proteomes" id="UP000265431"/>
    </source>
</evidence>
<gene>
    <name evidence="2" type="ORF">D1224_09195</name>
</gene>
<accession>A0A399R0D3</accession>
<feature type="transmembrane region" description="Helical" evidence="1">
    <location>
        <begin position="94"/>
        <end position="116"/>
    </location>
</feature>
<keyword evidence="3" id="KW-1185">Reference proteome</keyword>
<dbReference type="AlphaFoldDB" id="A0A399R0D3"/>
<feature type="transmembrane region" description="Helical" evidence="1">
    <location>
        <begin position="58"/>
        <end position="82"/>
    </location>
</feature>
<dbReference type="OrthoDB" id="250722at2"/>
<comment type="caution">
    <text evidence="2">The sequence shown here is derived from an EMBL/GenBank/DDBJ whole genome shotgun (WGS) entry which is preliminary data.</text>
</comment>
<reference evidence="2 3" key="1">
    <citation type="submission" date="2018-08" db="EMBL/GenBank/DDBJ databases">
        <title>Henriciella mobilis sp. nov., isolated from seawater.</title>
        <authorList>
            <person name="Cheng H."/>
            <person name="Wu Y.-H."/>
            <person name="Xu X.-W."/>
            <person name="Guo L.-L."/>
        </authorList>
    </citation>
    <scope>NUCLEOTIDE SEQUENCE [LARGE SCALE GENOMIC DNA]</scope>
    <source>
        <strain evidence="2 3">CCUG66934</strain>
    </source>
</reference>
<keyword evidence="1" id="KW-0472">Membrane</keyword>
<name>A0A399R0D3_9PROT</name>
<dbReference type="RefSeq" id="WP_119379582.1">
    <property type="nucleotide sequence ID" value="NZ_QWGB01000005.1"/>
</dbReference>
<dbReference type="EMBL" id="QWGB01000005">
    <property type="protein sequence ID" value="RIJ24393.1"/>
    <property type="molecule type" value="Genomic_DNA"/>
</dbReference>
<evidence type="ECO:0000313" key="2">
    <source>
        <dbReference type="EMBL" id="RIJ24393.1"/>
    </source>
</evidence>
<sequence length="228" mass="25667">MPKYRELNDVQLIDTLKRLEARIHERFPDRGLAGVATELVALAPKVAKTARSLSRPNLLLRLFVLILMATGIGLVFLLGRALDFNGVELQGLQFFAGLEALLNVTILFSAGIWFLLTLETRTKRRRALDQLHELRSVAHVIDTHQLTKTPVSVLEGSKRTASSPARDMTPFQLRRYLDYCSEMLSLTGKLSALYLAHSRDAITIQAVNEVEELTSDFSRKIWQKIAVI</sequence>
<keyword evidence="1" id="KW-0812">Transmembrane</keyword>
<evidence type="ECO:0000256" key="1">
    <source>
        <dbReference type="SAM" id="Phobius"/>
    </source>
</evidence>
<proteinExistence type="predicted"/>
<organism evidence="2 3">
    <name type="scientific">Henriciella barbarensis</name>
    <dbReference type="NCBI Taxonomy" id="86342"/>
    <lineage>
        <taxon>Bacteria</taxon>
        <taxon>Pseudomonadati</taxon>
        <taxon>Pseudomonadota</taxon>
        <taxon>Alphaproteobacteria</taxon>
        <taxon>Hyphomonadales</taxon>
        <taxon>Hyphomonadaceae</taxon>
        <taxon>Henriciella</taxon>
    </lineage>
</organism>
<keyword evidence="1" id="KW-1133">Transmembrane helix</keyword>
<protein>
    <submittedName>
        <fullName evidence="2">Uncharacterized protein</fullName>
    </submittedName>
</protein>